<evidence type="ECO:0000256" key="4">
    <source>
        <dbReference type="SAM" id="MobiDB-lite"/>
    </source>
</evidence>
<evidence type="ECO:0000256" key="1">
    <source>
        <dbReference type="ARBA" id="ARBA00004613"/>
    </source>
</evidence>
<feature type="non-terminal residue" evidence="7">
    <location>
        <position position="1"/>
    </location>
</feature>
<dbReference type="InterPro" id="IPR047589">
    <property type="entry name" value="DUF11_rpt"/>
</dbReference>
<dbReference type="InterPro" id="IPR033764">
    <property type="entry name" value="Sdr_B"/>
</dbReference>
<evidence type="ECO:0000259" key="5">
    <source>
        <dbReference type="Pfam" id="PF01345"/>
    </source>
</evidence>
<dbReference type="Pfam" id="PF17210">
    <property type="entry name" value="SdrD_B"/>
    <property type="match status" value="2"/>
</dbReference>
<protein>
    <submittedName>
        <fullName evidence="7">DUF11 domain-containing protein</fullName>
    </submittedName>
</protein>
<feature type="region of interest" description="Disordered" evidence="4">
    <location>
        <begin position="185"/>
        <end position="212"/>
    </location>
</feature>
<feature type="compositionally biased region" description="Polar residues" evidence="4">
    <location>
        <begin position="185"/>
        <end position="209"/>
    </location>
</feature>
<feature type="compositionally biased region" description="Low complexity" evidence="4">
    <location>
        <begin position="1255"/>
        <end position="1266"/>
    </location>
</feature>
<feature type="compositionally biased region" description="Polar residues" evidence="4">
    <location>
        <begin position="1080"/>
        <end position="1089"/>
    </location>
</feature>
<comment type="caution">
    <text evidence="7">The sequence shown here is derived from an EMBL/GenBank/DDBJ whole genome shotgun (WGS) entry which is preliminary data.</text>
</comment>
<dbReference type="EMBL" id="DRPZ01000164">
    <property type="protein sequence ID" value="HGY09603.1"/>
    <property type="molecule type" value="Genomic_DNA"/>
</dbReference>
<keyword evidence="3" id="KW-0732">Signal</keyword>
<name>A0A7C4VDH4_9DEIN</name>
<feature type="domain" description="DUF11" evidence="5">
    <location>
        <begin position="1302"/>
        <end position="1408"/>
    </location>
</feature>
<dbReference type="Proteomes" id="UP000885759">
    <property type="component" value="Unassembled WGS sequence"/>
</dbReference>
<feature type="domain" description="DUF11" evidence="5">
    <location>
        <begin position="1154"/>
        <end position="1261"/>
    </location>
</feature>
<sequence>GLVFDDLPGFCLLPQSSLSADGRTVSCYLGEKTPGTSQTLAFPVRVLGGNANGSQPGVVEFEVDGPNSQSVTDDTDQSIIVTAAPRWNIRKSLYTVNAYTKTASDGTQTYPEGTKGWRLYYKYYLEVWDDTDPASVDALLGNESLGEDATVTFTDKISELYPTNPQGATGAELMWCRSDLSNSSDPYNNLSQNPSHPERSLSNSGSVSCDQPAVGQDVSVTVSGADLSLNHIPSRSRTGGMLPANRKMGAIGVVTVFVPVADAQAAGGDLPTKNCLADFDPDSISGVSNFGSETENDADNCYARTLHLNDGSWWKIYRGKADPVDWGLPGEGQGEASGWRAGDGWVSPGEEFASYQSYSNVGGADATGVVMCDVMDAATYDVVDLSGQPGNAVYLHESGGYDLNRLRVEYATGYVSSVWPPPTPTGQAVVDECSDASVTWYPTTTEARQHGPITKVRVTALDPVEPGQVLYFFVKNRARSTFANTGALPAGVNAGDPIPNGQVLPNFATYKDDGEMGGNWLVGNYDPKTSMTEPHSGSPGDRLGLTRALVRIGKETGNDDGINSVGLGQQFEFVLKPVFTTNAPAGAAVDDVVQVTDVLPPGLSYVPDSATQGGAAFEPVVTECTGAGAPDPSCTQAGETVLFWDLGIRTPNQEIDPIVFKVEVGFENGDGQVLNNRVFVYSPSDASPQAVRTANRSVVVSVPRELIIAKSVDRTRREVKDAGPYTWWINLKNATPNPLNHMDVIDVLPYIGDGAGNPLGGNTLPRDPPSNFHGVLNFVSVELSGNGGGQCGSGGNNPHYYYTNHDPTTINLDPKDGTNTLGAGSIWCEGTSAGPAAGCGFGNAQVTAVRIRSDNEMGDGEACRVTLKTEPAPDAVQQWHLEGDVYTNNAGASADELSLPVGSNSVHVTVYASSIGDLVWEDSNGDGVQDPGEPGIAGVRVHLLDENGQPVDDPAHPGTPYVVTSDADGHYAFENLPAGNYRLRFEPPANHAATLQDQGGDDARDSDLDPATNEMAVALPRDTHATDFDAGFYPYRSIGDTVFHDVNHNGQPEAGEGLAGVTVRLTPPADVDLGNGAGQPVTTTTDSQGNYRFDNLPAGQYTVTVDESTLPIAHLQGHNTVDPDGGNDSTAQVDLGRDADNLDQDFGYYLNAADLALTKTVSNGTPAVGSQVTFTVTLHNEGPLEATGVEVTDALPAGYRFVSANPSQGSYDAVSGVWTVGSLAQGADATLAVTVRVVASDAAGAYENWAEVSASDQPDVDSVPGVGDDHGHGQDDGKDDDPNNPVDDDEASATTSPVPTVDLSLTKTIDPANARIGDTVTFTVTVSNAPDFTPATGVTVTDQLPSGYALQSASPSQGSYDAATGVWTVGDLNAGASATLTLTATVLGHGEYVNWAEVSASDLPDTDSVPGVGDDHGHLQDDGLDNDPNNPVDDDEASATLGRHLRVHGTIYHDRDVNRAMDAGDPGVSPDSELSHPLYVKVFQDADGDCSTSGDWNFIESVPVQADGSYDFENAEPDTEYCFVLADNPDGAYSEAWDAPGEGWLYVNPDAGVLPVSVHADDVYDQDFGIFHGSRVSGTVFHDDGRGAGTNANNALQDGSEPGVAGATVTISDGEHSRTTTTDADGNYTLYLPADWGPTQLSHDAGRGTGYNSDGATAEYTAGGADDPAAVSKPLDPAALAGGGNVTNFGVVPEGSFVPDQNGQTVPGGTVVYPHVYTPGSEGSLSFTRPAGDWDYRIRVDLNGDGDFDDPGEGFQPLGDGQSADYTVDDSWPRNPDGSLAGVPVEVEVTAPADAYDGQVDLAPVEASLVWENNADVTETWSVTDVTTVTTSGHAEVSKRVRNVTTGGAFGTSNEASPGDVLEYCIDYRNPSQNSVFDVVVHDPVPSNAAYQPGSLTHNGAALSDAADGDAGEVVAGQVTVRVGELAAGATGSVCFRVVVP</sequence>
<organism evidence="7">
    <name type="scientific">Oceanithermus profundus</name>
    <dbReference type="NCBI Taxonomy" id="187137"/>
    <lineage>
        <taxon>Bacteria</taxon>
        <taxon>Thermotogati</taxon>
        <taxon>Deinococcota</taxon>
        <taxon>Deinococci</taxon>
        <taxon>Thermales</taxon>
        <taxon>Thermaceae</taxon>
        <taxon>Oceanithermus</taxon>
    </lineage>
</organism>
<dbReference type="GO" id="GO:0005576">
    <property type="term" value="C:extracellular region"/>
    <property type="evidence" value="ECO:0007669"/>
    <property type="project" value="UniProtKB-SubCell"/>
</dbReference>
<feature type="compositionally biased region" description="Basic and acidic residues" evidence="4">
    <location>
        <begin position="1267"/>
        <end position="1276"/>
    </location>
</feature>
<dbReference type="InterPro" id="IPR008969">
    <property type="entry name" value="CarboxyPept-like_regulatory"/>
</dbReference>
<accession>A0A7C4VDH4</accession>
<dbReference type="NCBIfam" id="TIGR01451">
    <property type="entry name" value="B_ant_repeat"/>
    <property type="match status" value="3"/>
</dbReference>
<feature type="region of interest" description="Disordered" evidence="4">
    <location>
        <begin position="1250"/>
        <end position="1301"/>
    </location>
</feature>
<evidence type="ECO:0000313" key="7">
    <source>
        <dbReference type="EMBL" id="HGY09603.1"/>
    </source>
</evidence>
<dbReference type="Gene3D" id="2.60.40.1170">
    <property type="entry name" value="Mu homology domain, subdomain B"/>
    <property type="match status" value="1"/>
</dbReference>
<dbReference type="PANTHER" id="PTHR34819:SF3">
    <property type="entry name" value="CELL SURFACE PROTEIN"/>
    <property type="match status" value="1"/>
</dbReference>
<feature type="region of interest" description="Disordered" evidence="4">
    <location>
        <begin position="1403"/>
        <end position="1437"/>
    </location>
</feature>
<dbReference type="Pfam" id="PF01345">
    <property type="entry name" value="DUF11"/>
    <property type="match status" value="2"/>
</dbReference>
<keyword evidence="2" id="KW-0964">Secreted</keyword>
<feature type="region of interest" description="Disordered" evidence="4">
    <location>
        <begin position="1070"/>
        <end position="1089"/>
    </location>
</feature>
<feature type="domain" description="SD-repeat containing protein B" evidence="6">
    <location>
        <begin position="1037"/>
        <end position="1148"/>
    </location>
</feature>
<feature type="compositionally biased region" description="Polar residues" evidence="4">
    <location>
        <begin position="1292"/>
        <end position="1301"/>
    </location>
</feature>
<evidence type="ECO:0000256" key="2">
    <source>
        <dbReference type="ARBA" id="ARBA00022525"/>
    </source>
</evidence>
<dbReference type="InterPro" id="IPR013783">
    <property type="entry name" value="Ig-like_fold"/>
</dbReference>
<proteinExistence type="predicted"/>
<dbReference type="InterPro" id="IPR051172">
    <property type="entry name" value="Chlamydia_OmcB"/>
</dbReference>
<feature type="domain" description="SD-repeat containing protein B" evidence="6">
    <location>
        <begin position="914"/>
        <end position="1032"/>
    </location>
</feature>
<dbReference type="SUPFAM" id="SSF49464">
    <property type="entry name" value="Carboxypeptidase regulatory domain-like"/>
    <property type="match status" value="1"/>
</dbReference>
<dbReference type="Gene3D" id="2.60.40.10">
    <property type="entry name" value="Immunoglobulins"/>
    <property type="match status" value="4"/>
</dbReference>
<dbReference type="InterPro" id="IPR001434">
    <property type="entry name" value="OmcB-like_DUF11"/>
</dbReference>
<gene>
    <name evidence="7" type="ORF">ENK37_06075</name>
</gene>
<dbReference type="SUPFAM" id="SSF117074">
    <property type="entry name" value="Hypothetical protein PA1324"/>
    <property type="match status" value="2"/>
</dbReference>
<evidence type="ECO:0000259" key="6">
    <source>
        <dbReference type="Pfam" id="PF17210"/>
    </source>
</evidence>
<dbReference type="PANTHER" id="PTHR34819">
    <property type="entry name" value="LARGE CYSTEINE-RICH PERIPLASMIC PROTEIN OMCB"/>
    <property type="match status" value="1"/>
</dbReference>
<comment type="subcellular location">
    <subcellularLocation>
        <location evidence="1">Secreted</location>
    </subcellularLocation>
</comment>
<evidence type="ECO:0000256" key="3">
    <source>
        <dbReference type="ARBA" id="ARBA00022729"/>
    </source>
</evidence>
<reference evidence="7" key="1">
    <citation type="journal article" date="2020" name="mSystems">
        <title>Genome- and Community-Level Interaction Insights into Carbon Utilization and Element Cycling Functions of Hydrothermarchaeota in Hydrothermal Sediment.</title>
        <authorList>
            <person name="Zhou Z."/>
            <person name="Liu Y."/>
            <person name="Xu W."/>
            <person name="Pan J."/>
            <person name="Luo Z.H."/>
            <person name="Li M."/>
        </authorList>
    </citation>
    <scope>NUCLEOTIDE SEQUENCE [LARGE SCALE GENOMIC DNA]</scope>
    <source>
        <strain evidence="7">HyVt-570</strain>
    </source>
</reference>